<dbReference type="AlphaFoldDB" id="A0A517Y831"/>
<evidence type="ECO:0000313" key="2">
    <source>
        <dbReference type="Proteomes" id="UP000315017"/>
    </source>
</evidence>
<keyword evidence="2" id="KW-1185">Reference proteome</keyword>
<sequence>MSISPTERTCPICGSSDLKLLETKPMLHGEDIVAAVKNPRVLGTNLVYQCGCGAGFTLSAPQASAQAPRQTEYLRQTEK</sequence>
<gene>
    <name evidence="1" type="ORF">ETAA8_14820</name>
</gene>
<dbReference type="RefSeq" id="WP_145086912.1">
    <property type="nucleotide sequence ID" value="NZ_CP036274.1"/>
</dbReference>
<dbReference type="EMBL" id="CP036274">
    <property type="protein sequence ID" value="QDU26404.1"/>
    <property type="molecule type" value="Genomic_DNA"/>
</dbReference>
<proteinExistence type="predicted"/>
<organism evidence="1 2">
    <name type="scientific">Anatilimnocola aggregata</name>
    <dbReference type="NCBI Taxonomy" id="2528021"/>
    <lineage>
        <taxon>Bacteria</taxon>
        <taxon>Pseudomonadati</taxon>
        <taxon>Planctomycetota</taxon>
        <taxon>Planctomycetia</taxon>
        <taxon>Pirellulales</taxon>
        <taxon>Pirellulaceae</taxon>
        <taxon>Anatilimnocola</taxon>
    </lineage>
</organism>
<accession>A0A517Y831</accession>
<name>A0A517Y831_9BACT</name>
<dbReference type="Proteomes" id="UP000315017">
    <property type="component" value="Chromosome"/>
</dbReference>
<evidence type="ECO:0000313" key="1">
    <source>
        <dbReference type="EMBL" id="QDU26404.1"/>
    </source>
</evidence>
<dbReference type="KEGG" id="aagg:ETAA8_14820"/>
<protein>
    <submittedName>
        <fullName evidence="1">Uncharacterized protein</fullName>
    </submittedName>
</protein>
<reference evidence="1 2" key="1">
    <citation type="submission" date="2019-02" db="EMBL/GenBank/DDBJ databases">
        <title>Deep-cultivation of Planctomycetes and their phenomic and genomic characterization uncovers novel biology.</title>
        <authorList>
            <person name="Wiegand S."/>
            <person name="Jogler M."/>
            <person name="Boedeker C."/>
            <person name="Pinto D."/>
            <person name="Vollmers J."/>
            <person name="Rivas-Marin E."/>
            <person name="Kohn T."/>
            <person name="Peeters S.H."/>
            <person name="Heuer A."/>
            <person name="Rast P."/>
            <person name="Oberbeckmann S."/>
            <person name="Bunk B."/>
            <person name="Jeske O."/>
            <person name="Meyerdierks A."/>
            <person name="Storesund J.E."/>
            <person name="Kallscheuer N."/>
            <person name="Luecker S."/>
            <person name="Lage O.M."/>
            <person name="Pohl T."/>
            <person name="Merkel B.J."/>
            <person name="Hornburger P."/>
            <person name="Mueller R.-W."/>
            <person name="Bruemmer F."/>
            <person name="Labrenz M."/>
            <person name="Spormann A.M."/>
            <person name="Op den Camp H."/>
            <person name="Overmann J."/>
            <person name="Amann R."/>
            <person name="Jetten M.S.M."/>
            <person name="Mascher T."/>
            <person name="Medema M.H."/>
            <person name="Devos D.P."/>
            <person name="Kaster A.-K."/>
            <person name="Ovreas L."/>
            <person name="Rohde M."/>
            <person name="Galperin M.Y."/>
            <person name="Jogler C."/>
        </authorList>
    </citation>
    <scope>NUCLEOTIDE SEQUENCE [LARGE SCALE GENOMIC DNA]</scope>
    <source>
        <strain evidence="1 2">ETA_A8</strain>
    </source>
</reference>